<dbReference type="GO" id="GO:0005615">
    <property type="term" value="C:extracellular space"/>
    <property type="evidence" value="ECO:0007669"/>
    <property type="project" value="TreeGrafter"/>
</dbReference>
<dbReference type="PANTHER" id="PTHR11533:SF301">
    <property type="entry name" value="AMINOPEPTIDASE"/>
    <property type="match status" value="1"/>
</dbReference>
<evidence type="ECO:0000256" key="7">
    <source>
        <dbReference type="ARBA" id="ARBA00022729"/>
    </source>
</evidence>
<dbReference type="PRINTS" id="PR00756">
    <property type="entry name" value="ALADIPTASE"/>
</dbReference>
<dbReference type="SUPFAM" id="SSF55486">
    <property type="entry name" value="Metalloproteases ('zincins'), catalytic domain"/>
    <property type="match status" value="1"/>
</dbReference>
<dbReference type="GO" id="GO:0098552">
    <property type="term" value="C:side of membrane"/>
    <property type="evidence" value="ECO:0007669"/>
    <property type="project" value="UniProtKB-KW"/>
</dbReference>
<keyword evidence="7 18" id="KW-0732">Signal</keyword>
<keyword evidence="4" id="KW-0336">GPI-anchor</keyword>
<organism evidence="22 23">
    <name type="scientific">Mycetomoellerius zeteki</name>
    <dbReference type="NCBI Taxonomy" id="64791"/>
    <lineage>
        <taxon>Eukaryota</taxon>
        <taxon>Metazoa</taxon>
        <taxon>Ecdysozoa</taxon>
        <taxon>Arthropoda</taxon>
        <taxon>Hexapoda</taxon>
        <taxon>Insecta</taxon>
        <taxon>Pterygota</taxon>
        <taxon>Neoptera</taxon>
        <taxon>Endopterygota</taxon>
        <taxon>Hymenoptera</taxon>
        <taxon>Apocrita</taxon>
        <taxon>Aculeata</taxon>
        <taxon>Formicoidea</taxon>
        <taxon>Formicidae</taxon>
        <taxon>Myrmicinae</taxon>
        <taxon>Mycetomoellerius</taxon>
    </lineage>
</organism>
<keyword evidence="23" id="KW-1185">Reference proteome</keyword>
<dbReference type="InterPro" id="IPR034016">
    <property type="entry name" value="M1_APN-typ"/>
</dbReference>
<dbReference type="GO" id="GO:0008270">
    <property type="term" value="F:zinc ion binding"/>
    <property type="evidence" value="ECO:0007669"/>
    <property type="project" value="UniProtKB-UniRule"/>
</dbReference>
<evidence type="ECO:0000256" key="4">
    <source>
        <dbReference type="ARBA" id="ARBA00022622"/>
    </source>
</evidence>
<dbReference type="Gene3D" id="2.60.40.1910">
    <property type="match status" value="1"/>
</dbReference>
<keyword evidence="3" id="KW-1003">Cell membrane</keyword>
<dbReference type="InterPro" id="IPR050344">
    <property type="entry name" value="Peptidase_M1_aminopeptidases"/>
</dbReference>
<keyword evidence="13" id="KW-0449">Lipoprotein</keyword>
<comment type="similarity">
    <text evidence="2 17">Belongs to the peptidase M1 family.</text>
</comment>
<evidence type="ECO:0000256" key="11">
    <source>
        <dbReference type="ARBA" id="ARBA00023136"/>
    </source>
</evidence>
<dbReference type="FunFam" id="2.60.40.1730:FF:000013">
    <property type="entry name" value="Aminopeptidase"/>
    <property type="match status" value="1"/>
</dbReference>
<feature type="site" description="Transition state stabilizer" evidence="16">
    <location>
        <position position="418"/>
    </location>
</feature>
<keyword evidence="5 17" id="KW-0645">Protease</keyword>
<dbReference type="Gene3D" id="1.10.390.10">
    <property type="entry name" value="Neutral Protease Domain 2"/>
    <property type="match status" value="1"/>
</dbReference>
<evidence type="ECO:0000256" key="1">
    <source>
        <dbReference type="ARBA" id="ARBA00004609"/>
    </source>
</evidence>
<evidence type="ECO:0000256" key="10">
    <source>
        <dbReference type="ARBA" id="ARBA00023049"/>
    </source>
</evidence>
<dbReference type="GO" id="GO:0005737">
    <property type="term" value="C:cytoplasm"/>
    <property type="evidence" value="ECO:0007669"/>
    <property type="project" value="TreeGrafter"/>
</dbReference>
<evidence type="ECO:0000256" key="13">
    <source>
        <dbReference type="ARBA" id="ARBA00023288"/>
    </source>
</evidence>
<dbReference type="AlphaFoldDB" id="A0A151XDE8"/>
<evidence type="ECO:0000256" key="17">
    <source>
        <dbReference type="RuleBase" id="RU364040"/>
    </source>
</evidence>
<feature type="domain" description="Aminopeptidase N-like N-terminal" evidence="21">
    <location>
        <begin position="38"/>
        <end position="227"/>
    </location>
</feature>
<dbReference type="EC" id="3.4.11.-" evidence="17"/>
<dbReference type="PANTHER" id="PTHR11533">
    <property type="entry name" value="PROTEASE M1 ZINC METALLOPROTEASE"/>
    <property type="match status" value="1"/>
</dbReference>
<dbReference type="Proteomes" id="UP000075809">
    <property type="component" value="Unassembled WGS sequence"/>
</dbReference>
<feature type="chain" id="PRO_5007591827" description="Aminopeptidase" evidence="18">
    <location>
        <begin position="20"/>
        <end position="833"/>
    </location>
</feature>
<dbReference type="EMBL" id="KQ982294">
    <property type="protein sequence ID" value="KYQ58340.1"/>
    <property type="molecule type" value="Genomic_DNA"/>
</dbReference>
<keyword evidence="8 17" id="KW-0378">Hydrolase</keyword>
<dbReference type="GO" id="GO:0042277">
    <property type="term" value="F:peptide binding"/>
    <property type="evidence" value="ECO:0007669"/>
    <property type="project" value="TreeGrafter"/>
</dbReference>
<evidence type="ECO:0000313" key="22">
    <source>
        <dbReference type="EMBL" id="KYQ58340.1"/>
    </source>
</evidence>
<dbReference type="InterPro" id="IPR027268">
    <property type="entry name" value="Peptidase_M4/M1_CTD_sf"/>
</dbReference>
<dbReference type="Pfam" id="PF01433">
    <property type="entry name" value="Peptidase_M1"/>
    <property type="match status" value="1"/>
</dbReference>
<dbReference type="GO" id="GO:0070006">
    <property type="term" value="F:metalloaminopeptidase activity"/>
    <property type="evidence" value="ECO:0007669"/>
    <property type="project" value="TreeGrafter"/>
</dbReference>
<dbReference type="STRING" id="64791.A0A151XDE8"/>
<evidence type="ECO:0000256" key="16">
    <source>
        <dbReference type="PIRSR" id="PIRSR634016-4"/>
    </source>
</evidence>
<keyword evidence="12" id="KW-0325">Glycoprotein</keyword>
<dbReference type="Gene3D" id="1.25.50.20">
    <property type="match status" value="1"/>
</dbReference>
<dbReference type="Gene3D" id="2.60.40.1730">
    <property type="entry name" value="tricorn interacting facor f3 domain"/>
    <property type="match status" value="1"/>
</dbReference>
<feature type="active site" description="Proton acceptor" evidence="14">
    <location>
        <position position="335"/>
    </location>
</feature>
<keyword evidence="10 17" id="KW-0482">Metalloprotease</keyword>
<evidence type="ECO:0000256" key="8">
    <source>
        <dbReference type="ARBA" id="ARBA00022801"/>
    </source>
</evidence>
<evidence type="ECO:0000256" key="3">
    <source>
        <dbReference type="ARBA" id="ARBA00022475"/>
    </source>
</evidence>
<keyword evidence="17 22" id="KW-0031">Aminopeptidase</keyword>
<evidence type="ECO:0000256" key="2">
    <source>
        <dbReference type="ARBA" id="ARBA00010136"/>
    </source>
</evidence>
<dbReference type="GO" id="GO:0005886">
    <property type="term" value="C:plasma membrane"/>
    <property type="evidence" value="ECO:0007669"/>
    <property type="project" value="UniProtKB-SubCell"/>
</dbReference>
<feature type="binding site" evidence="15">
    <location>
        <position position="357"/>
    </location>
    <ligand>
        <name>Zn(2+)</name>
        <dbReference type="ChEBI" id="CHEBI:29105"/>
        <note>catalytic</note>
    </ligand>
</feature>
<sequence length="833" mass="97206">MGVLKLLLNIGLIFNYGVSFCINDNFEIIRRLSVNTIPIHYKIKLTPYLEEDNSTFHGESSVKIVIHHASKNISLHSRELEINEKATTLINYKGTVYKPMEHTHDNLTNILTINFKNTLSPGYYNLNLKFVGILSEIGSVQIGFMKFPYTNKEGNQMWMAATHFEPNGARRMFPCWDEPALKATFSISVMHHQKYRVLSNMPIQEQLEKDDMMLTHFNTTPIMSTYLVAIVVIPQFDFIRVSNADETINIWCNSSLRSQIKLAHSVAQRIPPLLIEYTNSSEKVPKMDHVIIPNFPILGMENWGLIIYSELGIIYNDIKQPKYKATKTATIVTHEIIHQWIGNLVTPSWWSYQWLKEGLTMFIQSYLLDKFVGDFQVDFLIMGINHYILQEDTGSMKSVTLKLNNTLDDGSLFSNEVYGKAPVLLRMLHSTITAEVFQKGLIKYLATYQFKSTNPDDLWSTMQSALDESDVPHGDYKIKEVMDTWMNQDRYPVVNVIKNYETGEVTISQICFQRFNETITNKWWIPVTFATQSDPNFSNTVPKHWLRPDQNISFTINPNDWIIVNLQQTGYYRVNYDIRNWYKISNYLHSQKYNNIHVFNRAQIINDAFFFMMEENKEISGYLFINIMSYLSLETDYIAWYPLFRIITRLKKTLLLPELKNVKLRMIELFDILLLKIGYEDKPHDDDLTVVTRVDVLKFACIFGHVKCKAMAAIKLSEHLEDPKTHKVPHWQKFVYCSGLMTANRTTWDKMLKLYLLEKNSKTEKYKKQLLKSLSCAENSDIIINYLNITAFNTSLFNDKEHCFAFMYVIEKHARNDLILDYVLNNFEIIKPK</sequence>
<name>A0A151XDE8_9HYME</name>
<dbReference type="InterPro" id="IPR042097">
    <property type="entry name" value="Aminopeptidase_N-like_N_sf"/>
</dbReference>
<comment type="cofactor">
    <cofactor evidence="15 17">
        <name>Zn(2+)</name>
        <dbReference type="ChEBI" id="CHEBI:29105"/>
    </cofactor>
    <text evidence="15 17">Binds 1 zinc ion per subunit.</text>
</comment>
<evidence type="ECO:0000256" key="18">
    <source>
        <dbReference type="SAM" id="SignalP"/>
    </source>
</evidence>
<evidence type="ECO:0000256" key="15">
    <source>
        <dbReference type="PIRSR" id="PIRSR634016-3"/>
    </source>
</evidence>
<dbReference type="GO" id="GO:0043171">
    <property type="term" value="P:peptide catabolic process"/>
    <property type="evidence" value="ECO:0007669"/>
    <property type="project" value="TreeGrafter"/>
</dbReference>
<dbReference type="Pfam" id="PF11838">
    <property type="entry name" value="ERAP1_C"/>
    <property type="match status" value="1"/>
</dbReference>
<dbReference type="InterPro" id="IPR014782">
    <property type="entry name" value="Peptidase_M1_dom"/>
</dbReference>
<dbReference type="Pfam" id="PF17900">
    <property type="entry name" value="Peptidase_M1_N"/>
    <property type="match status" value="1"/>
</dbReference>
<evidence type="ECO:0000313" key="23">
    <source>
        <dbReference type="Proteomes" id="UP000075809"/>
    </source>
</evidence>
<evidence type="ECO:0000256" key="6">
    <source>
        <dbReference type="ARBA" id="ARBA00022723"/>
    </source>
</evidence>
<accession>A0A151XDE8</accession>
<evidence type="ECO:0000259" key="19">
    <source>
        <dbReference type="Pfam" id="PF01433"/>
    </source>
</evidence>
<proteinExistence type="inferred from homology"/>
<dbReference type="GO" id="GO:0006508">
    <property type="term" value="P:proteolysis"/>
    <property type="evidence" value="ECO:0007669"/>
    <property type="project" value="UniProtKB-KW"/>
</dbReference>
<evidence type="ECO:0000259" key="20">
    <source>
        <dbReference type="Pfam" id="PF11838"/>
    </source>
</evidence>
<dbReference type="InterPro" id="IPR001930">
    <property type="entry name" value="Peptidase_M1"/>
</dbReference>
<evidence type="ECO:0000259" key="21">
    <source>
        <dbReference type="Pfam" id="PF17900"/>
    </source>
</evidence>
<gene>
    <name evidence="22" type="ORF">ALC60_02760</name>
</gene>
<evidence type="ECO:0000256" key="12">
    <source>
        <dbReference type="ARBA" id="ARBA00023180"/>
    </source>
</evidence>
<keyword evidence="9 15" id="KW-0862">Zinc</keyword>
<reference evidence="22 23" key="1">
    <citation type="submission" date="2015-09" db="EMBL/GenBank/DDBJ databases">
        <title>Trachymyrmex zeteki WGS genome.</title>
        <authorList>
            <person name="Nygaard S."/>
            <person name="Hu H."/>
            <person name="Boomsma J."/>
            <person name="Zhang G."/>
        </authorList>
    </citation>
    <scope>NUCLEOTIDE SEQUENCE [LARGE SCALE GENOMIC DNA]</scope>
    <source>
        <strain evidence="22">Tzet28-1</strain>
        <tissue evidence="22">Whole body</tissue>
    </source>
</reference>
<feature type="binding site" evidence="15">
    <location>
        <position position="338"/>
    </location>
    <ligand>
        <name>Zn(2+)</name>
        <dbReference type="ChEBI" id="CHEBI:29105"/>
        <note>catalytic</note>
    </ligand>
</feature>
<dbReference type="InterPro" id="IPR045357">
    <property type="entry name" value="Aminopeptidase_N-like_N"/>
</dbReference>
<evidence type="ECO:0000256" key="9">
    <source>
        <dbReference type="ARBA" id="ARBA00022833"/>
    </source>
</evidence>
<feature type="signal peptide" evidence="18">
    <location>
        <begin position="1"/>
        <end position="19"/>
    </location>
</feature>
<dbReference type="InterPro" id="IPR024571">
    <property type="entry name" value="ERAP1-like_C_dom"/>
</dbReference>
<evidence type="ECO:0000256" key="5">
    <source>
        <dbReference type="ARBA" id="ARBA00022670"/>
    </source>
</evidence>
<evidence type="ECO:0000256" key="14">
    <source>
        <dbReference type="PIRSR" id="PIRSR634016-1"/>
    </source>
</evidence>
<comment type="subcellular location">
    <subcellularLocation>
        <location evidence="1">Cell membrane</location>
        <topology evidence="1">Lipid-anchor</topology>
        <topology evidence="1">GPI-anchor</topology>
    </subcellularLocation>
</comment>
<feature type="domain" description="ERAP1-like C-terminal" evidence="20">
    <location>
        <begin position="561"/>
        <end position="831"/>
    </location>
</feature>
<feature type="domain" description="Peptidase M1 membrane alanine aminopeptidase" evidence="19">
    <location>
        <begin position="277"/>
        <end position="485"/>
    </location>
</feature>
<keyword evidence="6 15" id="KW-0479">Metal-binding</keyword>
<dbReference type="SUPFAM" id="SSF63737">
    <property type="entry name" value="Leukotriene A4 hydrolase N-terminal domain"/>
    <property type="match status" value="1"/>
</dbReference>
<feature type="binding site" evidence="15">
    <location>
        <position position="334"/>
    </location>
    <ligand>
        <name>Zn(2+)</name>
        <dbReference type="ChEBI" id="CHEBI:29105"/>
        <note>catalytic</note>
    </ligand>
</feature>
<keyword evidence="11" id="KW-0472">Membrane</keyword>
<protein>
    <recommendedName>
        <fullName evidence="17">Aminopeptidase</fullName>
        <ecNumber evidence="17">3.4.11.-</ecNumber>
    </recommendedName>
</protein>
<dbReference type="FunFam" id="2.60.40.1910:FF:000008">
    <property type="entry name" value="Aminopeptidase"/>
    <property type="match status" value="1"/>
</dbReference>
<dbReference type="CDD" id="cd09601">
    <property type="entry name" value="M1_APN-Q_like"/>
    <property type="match status" value="1"/>
</dbReference>